<feature type="compositionally biased region" description="Polar residues" evidence="2">
    <location>
        <begin position="285"/>
        <end position="294"/>
    </location>
</feature>
<keyword evidence="6" id="KW-1185">Reference proteome</keyword>
<evidence type="ECO:0000256" key="3">
    <source>
        <dbReference type="SAM" id="SignalP"/>
    </source>
</evidence>
<proteinExistence type="predicted"/>
<gene>
    <name evidence="5" type="ORF">Cfor_05198</name>
</gene>
<feature type="compositionally biased region" description="Basic and acidic residues" evidence="2">
    <location>
        <begin position="295"/>
        <end position="308"/>
    </location>
</feature>
<dbReference type="EMBL" id="BLKM01000575">
    <property type="protein sequence ID" value="GFG35745.1"/>
    <property type="molecule type" value="Genomic_DNA"/>
</dbReference>
<dbReference type="PANTHER" id="PTHR10612">
    <property type="entry name" value="APOLIPOPROTEIN D"/>
    <property type="match status" value="1"/>
</dbReference>
<dbReference type="AlphaFoldDB" id="A0A6L2PZ45"/>
<dbReference type="InterPro" id="IPR022272">
    <property type="entry name" value="Lipocalin_CS"/>
</dbReference>
<feature type="chain" id="PRO_5026788453" description="Lipocalin/cytosolic fatty-acid binding domain-containing protein" evidence="3">
    <location>
        <begin position="20"/>
        <end position="308"/>
    </location>
</feature>
<dbReference type="SUPFAM" id="SSF50814">
    <property type="entry name" value="Lipocalins"/>
    <property type="match status" value="1"/>
</dbReference>
<evidence type="ECO:0000256" key="1">
    <source>
        <dbReference type="ARBA" id="ARBA00023157"/>
    </source>
</evidence>
<dbReference type="Gene3D" id="2.40.128.20">
    <property type="match status" value="1"/>
</dbReference>
<reference evidence="6" key="1">
    <citation type="submission" date="2020-01" db="EMBL/GenBank/DDBJ databases">
        <title>Draft genome sequence of the Termite Coptotermes fromosanus.</title>
        <authorList>
            <person name="Itakura S."/>
            <person name="Yosikawa Y."/>
            <person name="Umezawa K."/>
        </authorList>
    </citation>
    <scope>NUCLEOTIDE SEQUENCE [LARGE SCALE GENOMIC DNA]</scope>
</reference>
<dbReference type="PRINTS" id="PR01273">
    <property type="entry name" value="INVTBRTCOLOR"/>
</dbReference>
<feature type="signal peptide" evidence="3">
    <location>
        <begin position="1"/>
        <end position="19"/>
    </location>
</feature>
<evidence type="ECO:0000313" key="5">
    <source>
        <dbReference type="EMBL" id="GFG35745.1"/>
    </source>
</evidence>
<dbReference type="InterPro" id="IPR003057">
    <property type="entry name" value="Invtbrt_color"/>
</dbReference>
<dbReference type="InterPro" id="IPR000566">
    <property type="entry name" value="Lipocln_cytosolic_FA-bd_dom"/>
</dbReference>
<evidence type="ECO:0000313" key="6">
    <source>
        <dbReference type="Proteomes" id="UP000502823"/>
    </source>
</evidence>
<dbReference type="OrthoDB" id="565904at2759"/>
<dbReference type="GO" id="GO:0005737">
    <property type="term" value="C:cytoplasm"/>
    <property type="evidence" value="ECO:0007669"/>
    <property type="project" value="TreeGrafter"/>
</dbReference>
<dbReference type="PANTHER" id="PTHR10612:SF34">
    <property type="entry name" value="APOLIPOPROTEIN D"/>
    <property type="match status" value="1"/>
</dbReference>
<evidence type="ECO:0000259" key="4">
    <source>
        <dbReference type="Pfam" id="PF08212"/>
    </source>
</evidence>
<protein>
    <recommendedName>
        <fullName evidence="4">Lipocalin/cytosolic fatty-acid binding domain-containing protein</fullName>
    </recommendedName>
</protein>
<dbReference type="InParanoid" id="A0A6L2PZ45"/>
<comment type="caution">
    <text evidence="5">The sequence shown here is derived from an EMBL/GenBank/DDBJ whole genome shotgun (WGS) entry which is preliminary data.</text>
</comment>
<dbReference type="GO" id="GO:0000302">
    <property type="term" value="P:response to reactive oxygen species"/>
    <property type="evidence" value="ECO:0007669"/>
    <property type="project" value="TreeGrafter"/>
</dbReference>
<name>A0A6L2PZ45_COPFO</name>
<dbReference type="GO" id="GO:0006629">
    <property type="term" value="P:lipid metabolic process"/>
    <property type="evidence" value="ECO:0007669"/>
    <property type="project" value="TreeGrafter"/>
</dbReference>
<dbReference type="PROSITE" id="PS00213">
    <property type="entry name" value="LIPOCALIN"/>
    <property type="match status" value="1"/>
</dbReference>
<keyword evidence="3" id="KW-0732">Signal</keyword>
<dbReference type="Pfam" id="PF08212">
    <property type="entry name" value="Lipocalin_2"/>
    <property type="match status" value="1"/>
</dbReference>
<dbReference type="InterPro" id="IPR012674">
    <property type="entry name" value="Calycin"/>
</dbReference>
<dbReference type="Proteomes" id="UP000502823">
    <property type="component" value="Unassembled WGS sequence"/>
</dbReference>
<sequence>MDMLRVITLVLGCTLTVNAQVPSFWGCPEKNIPMPDFELSRFLGVWYEILRVPTLMEAGASCVKNNYTQTADGKVHVENELKPLGQPRRVIVGELKTAGRAGEGKITIKYKVPILPAWETTYYILNTDYDSYAVVWNCASYGIMNIQSAWLMARQRQPPGTLLQKAYGILDAYGLPRNYFVETPQENCEIVAVAPDVVPSNPIPDTATRTSSVSDTKITSTGPNDDKLKNADVQKPTQDEAPAESAKSPPMVDDVPKAPIEATQEVVATPSETEATQEIVATAAETEQINSASDTKTEILSDTKEQKV</sequence>
<feature type="region of interest" description="Disordered" evidence="2">
    <location>
        <begin position="197"/>
        <end position="308"/>
    </location>
</feature>
<feature type="compositionally biased region" description="Polar residues" evidence="2">
    <location>
        <begin position="207"/>
        <end position="223"/>
    </location>
</feature>
<keyword evidence="1" id="KW-1015">Disulfide bond</keyword>
<organism evidence="5 6">
    <name type="scientific">Coptotermes formosanus</name>
    <name type="common">Formosan subterranean termite</name>
    <dbReference type="NCBI Taxonomy" id="36987"/>
    <lineage>
        <taxon>Eukaryota</taxon>
        <taxon>Metazoa</taxon>
        <taxon>Ecdysozoa</taxon>
        <taxon>Arthropoda</taxon>
        <taxon>Hexapoda</taxon>
        <taxon>Insecta</taxon>
        <taxon>Pterygota</taxon>
        <taxon>Neoptera</taxon>
        <taxon>Polyneoptera</taxon>
        <taxon>Dictyoptera</taxon>
        <taxon>Blattodea</taxon>
        <taxon>Blattoidea</taxon>
        <taxon>Termitoidae</taxon>
        <taxon>Rhinotermitidae</taxon>
        <taxon>Coptotermes</taxon>
    </lineage>
</organism>
<dbReference type="GO" id="GO:0031409">
    <property type="term" value="F:pigment binding"/>
    <property type="evidence" value="ECO:0007669"/>
    <property type="project" value="InterPro"/>
</dbReference>
<accession>A0A6L2PZ45</accession>
<dbReference type="FunCoup" id="A0A6L2PZ45">
    <property type="interactions" value="23"/>
</dbReference>
<feature type="domain" description="Lipocalin/cytosolic fatty-acid binding" evidence="4">
    <location>
        <begin position="38"/>
        <end position="169"/>
    </location>
</feature>
<evidence type="ECO:0000256" key="2">
    <source>
        <dbReference type="SAM" id="MobiDB-lite"/>
    </source>
</evidence>